<proteinExistence type="predicted"/>
<dbReference type="PANTHER" id="PTHR45831:SF2">
    <property type="entry name" value="LD24721P"/>
    <property type="match status" value="1"/>
</dbReference>
<organism evidence="4 5">
    <name type="scientific">Prorocentrum cordatum</name>
    <dbReference type="NCBI Taxonomy" id="2364126"/>
    <lineage>
        <taxon>Eukaryota</taxon>
        <taxon>Sar</taxon>
        <taxon>Alveolata</taxon>
        <taxon>Dinophyceae</taxon>
        <taxon>Prorocentrales</taxon>
        <taxon>Prorocentraceae</taxon>
        <taxon>Prorocentrum</taxon>
    </lineage>
</organism>
<keyword evidence="1" id="KW-0677">Repeat</keyword>
<dbReference type="Gene3D" id="1.25.40.10">
    <property type="entry name" value="Tetratricopeptide repeat domain"/>
    <property type="match status" value="1"/>
</dbReference>
<reference evidence="4" key="1">
    <citation type="submission" date="2023-10" db="EMBL/GenBank/DDBJ databases">
        <authorList>
            <person name="Chen Y."/>
            <person name="Shah S."/>
            <person name="Dougan E. K."/>
            <person name="Thang M."/>
            <person name="Chan C."/>
        </authorList>
    </citation>
    <scope>NUCLEOTIDE SEQUENCE [LARGE SCALE GENOMIC DNA]</scope>
</reference>
<evidence type="ECO:0000313" key="5">
    <source>
        <dbReference type="Proteomes" id="UP001189429"/>
    </source>
</evidence>
<dbReference type="PROSITE" id="PS50005">
    <property type="entry name" value="TPR"/>
    <property type="match status" value="1"/>
</dbReference>
<feature type="repeat" description="TPR" evidence="3">
    <location>
        <begin position="311"/>
        <end position="344"/>
    </location>
</feature>
<name>A0ABN9SUG8_9DINO</name>
<evidence type="ECO:0000256" key="3">
    <source>
        <dbReference type="PROSITE-ProRule" id="PRU00339"/>
    </source>
</evidence>
<evidence type="ECO:0000313" key="4">
    <source>
        <dbReference type="EMBL" id="CAK0836061.1"/>
    </source>
</evidence>
<gene>
    <name evidence="4" type="ORF">PCOR1329_LOCUS32677</name>
</gene>
<keyword evidence="2 3" id="KW-0802">TPR repeat</keyword>
<feature type="non-terminal residue" evidence="4">
    <location>
        <position position="1"/>
    </location>
</feature>
<dbReference type="SUPFAM" id="SSF48452">
    <property type="entry name" value="TPR-like"/>
    <property type="match status" value="1"/>
</dbReference>
<dbReference type="InterPro" id="IPR019734">
    <property type="entry name" value="TPR_rpt"/>
</dbReference>
<protein>
    <submittedName>
        <fullName evidence="4">Uncharacterized protein</fullName>
    </submittedName>
</protein>
<dbReference type="PANTHER" id="PTHR45831">
    <property type="entry name" value="LD24721P"/>
    <property type="match status" value="1"/>
</dbReference>
<evidence type="ECO:0000256" key="2">
    <source>
        <dbReference type="ARBA" id="ARBA00022803"/>
    </source>
</evidence>
<dbReference type="InterPro" id="IPR047150">
    <property type="entry name" value="SGT"/>
</dbReference>
<accession>A0ABN9SUG8</accession>
<dbReference type="InterPro" id="IPR011990">
    <property type="entry name" value="TPR-like_helical_dom_sf"/>
</dbReference>
<dbReference type="Proteomes" id="UP001189429">
    <property type="component" value="Unassembled WGS sequence"/>
</dbReference>
<dbReference type="EMBL" id="CAUYUJ010013337">
    <property type="protein sequence ID" value="CAK0836061.1"/>
    <property type="molecule type" value="Genomic_DNA"/>
</dbReference>
<evidence type="ECO:0000256" key="1">
    <source>
        <dbReference type="ARBA" id="ARBA00022737"/>
    </source>
</evidence>
<keyword evidence="5" id="KW-1185">Reference proteome</keyword>
<sequence length="582" mass="63040">YESFQQPQGQKLVRYQVAVIVRDLPSPMTRRSNVCTMYTVLLKAPTLVPEPAGAEPPVAEAEPPGGLAGGVVPAKAAPWTSRGARLGPSHVRMATGTARGWCDWPEHLRERAVEVGGLAALPISVEGALPKFWIPIFNETSSSLTALADSPRALEALEASLQLAERGGDSAQASRLRQRLQELEEANPFTALLWRQQKQVRDAACKVLLGRQEPLGERLEALRSLRNLAMPPAAAAGAEAALQSVLAEVAGPGAAELRGAAEEALWACYCASGDDEIEEKMRRGGALLERRDFKAAVAVFTEVVDSAPDFAEGWNKRATAYYLMQEYQLSLEDCDRVLSLKPGHFGCLSGKGMCHMSLGQGKQAAATFKRALTVHPGMGGALQALDRLDRKGNLQKLLVPRADEVIQAIESNRSAPSSWELGSGLRGDGNDGVAVDWDVHQVAPDGSGGPLTYFFRVGFRNKSIGTVPVRSLGRFYVLRFESGRVFPIMRPTEGAAEFYLEPGEEYRYAWIFSVSQPLAEMHGGMLLDRPSRAATSDRERFVGANLPVLPVSQAPEVGVQHLEVLAEGHVFMGQLDLTQLDK</sequence>
<comment type="caution">
    <text evidence="4">The sequence shown here is derived from an EMBL/GenBank/DDBJ whole genome shotgun (WGS) entry which is preliminary data.</text>
</comment>
<dbReference type="SMART" id="SM00028">
    <property type="entry name" value="TPR"/>
    <property type="match status" value="3"/>
</dbReference>